<dbReference type="Gene3D" id="3.30.1050.10">
    <property type="entry name" value="SCP2 sterol-binding domain"/>
    <property type="match status" value="1"/>
</dbReference>
<dbReference type="InterPro" id="IPR036527">
    <property type="entry name" value="SCP2_sterol-bd_dom_sf"/>
</dbReference>
<feature type="domain" description="SCP2" evidence="1">
    <location>
        <begin position="33"/>
        <end position="122"/>
    </location>
</feature>
<dbReference type="Pfam" id="PF02036">
    <property type="entry name" value="SCP2"/>
    <property type="match status" value="1"/>
</dbReference>
<name>A0AAU7AQT2_9ACTN</name>
<sequence length="136" mass="15306">MTEQPQPSTEMPPSDPQRVAEQTAEFFLQAAHDERLGDRLSLANTTVHIYFTDTVGVTLRLDSTPIQAEPRIVGNAEIELWGSADKFVSYARGERHLAMAIMHGEVEWTGPVRKFLRIMPILRSFDFTVWSHAPAA</sequence>
<evidence type="ECO:0000313" key="2">
    <source>
        <dbReference type="EMBL" id="XAY04050.1"/>
    </source>
</evidence>
<gene>
    <name evidence="2" type="ORF">DSM112329_00876</name>
</gene>
<dbReference type="SUPFAM" id="SSF55718">
    <property type="entry name" value="SCP-like"/>
    <property type="match status" value="1"/>
</dbReference>
<dbReference type="EMBL" id="CP114014">
    <property type="protein sequence ID" value="XAY04050.1"/>
    <property type="molecule type" value="Genomic_DNA"/>
</dbReference>
<dbReference type="InterPro" id="IPR003033">
    <property type="entry name" value="SCP2_sterol-bd_dom"/>
</dbReference>
<dbReference type="RefSeq" id="WP_354700595.1">
    <property type="nucleotide sequence ID" value="NZ_CP114014.1"/>
</dbReference>
<organism evidence="2">
    <name type="scientific">Paraconexibacter sp. AEG42_29</name>
    <dbReference type="NCBI Taxonomy" id="2997339"/>
    <lineage>
        <taxon>Bacteria</taxon>
        <taxon>Bacillati</taxon>
        <taxon>Actinomycetota</taxon>
        <taxon>Thermoleophilia</taxon>
        <taxon>Solirubrobacterales</taxon>
        <taxon>Paraconexibacteraceae</taxon>
        <taxon>Paraconexibacter</taxon>
    </lineage>
</organism>
<proteinExistence type="predicted"/>
<reference evidence="2" key="1">
    <citation type="submission" date="2022-12" db="EMBL/GenBank/DDBJ databases">
        <title>Paraconexibacter alkalitolerans sp. nov. and Baekduia alba sp. nov., isolated from soil and emended description of the genera Paraconexibacter (Chun et al., 2020) and Baekduia (An et al., 2020).</title>
        <authorList>
            <person name="Vieira S."/>
            <person name="Huber K.J."/>
            <person name="Geppert A."/>
            <person name="Wolf J."/>
            <person name="Neumann-Schaal M."/>
            <person name="Muesken M."/>
            <person name="Overmann J."/>
        </authorList>
    </citation>
    <scope>NUCLEOTIDE SEQUENCE</scope>
    <source>
        <strain evidence="2">AEG42_29</strain>
    </source>
</reference>
<dbReference type="AlphaFoldDB" id="A0AAU7AQT2"/>
<dbReference type="KEGG" id="parq:DSM112329_00876"/>
<accession>A0AAU7AQT2</accession>
<evidence type="ECO:0000259" key="1">
    <source>
        <dbReference type="Pfam" id="PF02036"/>
    </source>
</evidence>
<protein>
    <recommendedName>
        <fullName evidence="1">SCP2 domain-containing protein</fullName>
    </recommendedName>
</protein>